<sequence length="62" mass="7025">MNVDASLLSNSHRMGMGAIIRDYTGQAIAALSKKLSGITLLKTWRQKLYAFFNGLKTWIYLF</sequence>
<reference evidence="2" key="1">
    <citation type="submission" date="2016-06" db="EMBL/GenBank/DDBJ databases">
        <title>Parallel loss of symbiosis genes in relatives of nitrogen-fixing non-legume Parasponia.</title>
        <authorList>
            <person name="Van Velzen R."/>
            <person name="Holmer R."/>
            <person name="Bu F."/>
            <person name="Rutten L."/>
            <person name="Van Zeijl A."/>
            <person name="Liu W."/>
            <person name="Santuari L."/>
            <person name="Cao Q."/>
            <person name="Sharma T."/>
            <person name="Shen D."/>
            <person name="Roswanjaya Y."/>
            <person name="Wardhani T."/>
            <person name="Kalhor M.S."/>
            <person name="Jansen J."/>
            <person name="Van den Hoogen J."/>
            <person name="Gungor B."/>
            <person name="Hartog M."/>
            <person name="Hontelez J."/>
            <person name="Verver J."/>
            <person name="Yang W.-C."/>
            <person name="Schijlen E."/>
            <person name="Repin R."/>
            <person name="Schilthuizen M."/>
            <person name="Schranz E."/>
            <person name="Heidstra R."/>
            <person name="Miyata K."/>
            <person name="Fedorova E."/>
            <person name="Kohlen W."/>
            <person name="Bisseling T."/>
            <person name="Smit S."/>
            <person name="Geurts R."/>
        </authorList>
    </citation>
    <scope>NUCLEOTIDE SEQUENCE [LARGE SCALE GENOMIC DNA]</scope>
    <source>
        <strain evidence="2">cv. WU1-14</strain>
    </source>
</reference>
<protein>
    <recommendedName>
        <fullName evidence="3">RNase H type-1 domain-containing protein</fullName>
    </recommendedName>
</protein>
<comment type="caution">
    <text evidence="1">The sequence shown here is derived from an EMBL/GenBank/DDBJ whole genome shotgun (WGS) entry which is preliminary data.</text>
</comment>
<evidence type="ECO:0008006" key="3">
    <source>
        <dbReference type="Google" id="ProtNLM"/>
    </source>
</evidence>
<dbReference type="AlphaFoldDB" id="A0A2P5CQW8"/>
<organism evidence="1 2">
    <name type="scientific">Parasponia andersonii</name>
    <name type="common">Sponia andersonii</name>
    <dbReference type="NCBI Taxonomy" id="3476"/>
    <lineage>
        <taxon>Eukaryota</taxon>
        <taxon>Viridiplantae</taxon>
        <taxon>Streptophyta</taxon>
        <taxon>Embryophyta</taxon>
        <taxon>Tracheophyta</taxon>
        <taxon>Spermatophyta</taxon>
        <taxon>Magnoliopsida</taxon>
        <taxon>eudicotyledons</taxon>
        <taxon>Gunneridae</taxon>
        <taxon>Pentapetalae</taxon>
        <taxon>rosids</taxon>
        <taxon>fabids</taxon>
        <taxon>Rosales</taxon>
        <taxon>Cannabaceae</taxon>
        <taxon>Parasponia</taxon>
    </lineage>
</organism>
<keyword evidence="2" id="KW-1185">Reference proteome</keyword>
<dbReference type="EMBL" id="JXTB01000104">
    <property type="protein sequence ID" value="PON63450.1"/>
    <property type="molecule type" value="Genomic_DNA"/>
</dbReference>
<evidence type="ECO:0000313" key="2">
    <source>
        <dbReference type="Proteomes" id="UP000237105"/>
    </source>
</evidence>
<dbReference type="OrthoDB" id="1485052at2759"/>
<gene>
    <name evidence="1" type="ORF">PanWU01x14_131140</name>
</gene>
<accession>A0A2P5CQW8</accession>
<proteinExistence type="predicted"/>
<name>A0A2P5CQW8_PARAD</name>
<evidence type="ECO:0000313" key="1">
    <source>
        <dbReference type="EMBL" id="PON63450.1"/>
    </source>
</evidence>
<dbReference type="Proteomes" id="UP000237105">
    <property type="component" value="Unassembled WGS sequence"/>
</dbReference>